<dbReference type="RefSeq" id="WP_216799791.1">
    <property type="nucleotide sequence ID" value="NZ_CP076723.1"/>
</dbReference>
<dbReference type="CDD" id="cd00603">
    <property type="entry name" value="IPT_PCSR"/>
    <property type="match status" value="1"/>
</dbReference>
<proteinExistence type="predicted"/>
<protein>
    <submittedName>
        <fullName evidence="4">Immunoglobulin domain-containing protein</fullName>
    </submittedName>
</protein>
<dbReference type="EMBL" id="CP076723">
    <property type="protein sequence ID" value="QWV93039.1"/>
    <property type="molecule type" value="Genomic_DNA"/>
</dbReference>
<dbReference type="Pfam" id="PF01833">
    <property type="entry name" value="TIG"/>
    <property type="match status" value="3"/>
</dbReference>
<keyword evidence="5" id="KW-1185">Reference proteome</keyword>
<evidence type="ECO:0000259" key="3">
    <source>
        <dbReference type="PROSITE" id="PS50835"/>
    </source>
</evidence>
<organism evidence="4 5">
    <name type="scientific">Geomonas oryzisoli</name>
    <dbReference type="NCBI Taxonomy" id="2847992"/>
    <lineage>
        <taxon>Bacteria</taxon>
        <taxon>Pseudomonadati</taxon>
        <taxon>Thermodesulfobacteriota</taxon>
        <taxon>Desulfuromonadia</taxon>
        <taxon>Geobacterales</taxon>
        <taxon>Geobacteraceae</taxon>
        <taxon>Geomonas</taxon>
    </lineage>
</organism>
<sequence length="992" mass="99842">MKQTRLVLIVVLCCLALSGLMSQAFGASAAILGWNNLGMHCMDSDYSVFSILPPYNTIEAQLLVGGKLVQSGSGYTVSYEAVADPDGSINSTSIGKGNWGQFANALYGLPTSASADNGLVGWNMPGLANVPQQMKFETYNAPAAGVSTPVNWFRAEGIPLTPIDDKGNKNSYPLMRLVARDAGNTVIAKSDIVLPVSDEMDCSACHSSGTMAAAQPAGGWVFAASKDRDYRLNIIRLHDEHQFAQNGALYKDALAAKGLNASGLYATVSAGRPILCAACHASEALGTASFSSANGSVPPLTSSMHTLHASVQDPVLNVTLNDATNRNACYRCHPGSATRCLRGAMGSSIAADGSMAMQCQSCHGSMSQVGSSSRVGWFMEPNCQSCHTGTAVKNSGQIRYTSALDSTGLPRVPADQTFATSADTPAPGLSLYRFSVGHGGLQCSACHGSTHAEFPTSQRNDNIRNVQLQGHAGTTVECTACHATTPTTANGGPHGMHPVGQSWVSGHHDMISTVGVASCKACHGADYRGTVLSRMQANRTMSLGDFGSQSFFRGATIGCYTCHQGPSNSSFNSATAPTVGNVTGSGVAGIPVSMTIPVTGTNAVLRIVSQPANGTVGLANGVATYFPGDGFTGTDTFTFAAYDGAKNSNLGTGTVTIAPGAPVITQNPASITVNAGSAASFTVAASGSAPLSYQWFKSGTAIAGATTPVLSIPSASSATAGSYYAVVSNNAGSATSTVAVLTVVYPAPAISGFTPATGPAGTVVTLNGANLVGVSQVRFNGVGASFSEISATQLSAIVPQGATTGPISVTTANGTATSTTSFSVTSTPSTPAISGFTPGYGGVGTAVTVTGTNFTGATSVKFNGVSAPFTVISGTTLVTGVPAGATSGRITVTTAAGSATSSSSFSVSSKNVAPRIKSFSPSSGKVGTAITVTGSNLGGITSARIGGVSAPFTVRSAGTVVVTVPTGAKTGRISVTTAGGTGTSSASFTVLP</sequence>
<gene>
    <name evidence="4" type="ORF">KP004_18010</name>
</gene>
<dbReference type="InterPro" id="IPR051829">
    <property type="entry name" value="Multiheme_Cytochr_ET"/>
</dbReference>
<dbReference type="InterPro" id="IPR002909">
    <property type="entry name" value="IPT_dom"/>
</dbReference>
<dbReference type="SMART" id="SM00429">
    <property type="entry name" value="IPT"/>
    <property type="match status" value="3"/>
</dbReference>
<reference evidence="4 5" key="1">
    <citation type="submission" date="2021-06" db="EMBL/GenBank/DDBJ databases">
        <title>Gemonas diversity in paddy soil.</title>
        <authorList>
            <person name="Liu G."/>
        </authorList>
    </citation>
    <scope>NUCLEOTIDE SEQUENCE [LARGE SCALE GENOMIC DNA]</scope>
    <source>
        <strain evidence="4 5">RG10</strain>
    </source>
</reference>
<accession>A0ABX8J8L3</accession>
<dbReference type="PANTHER" id="PTHR35038">
    <property type="entry name" value="DISSIMILATORY SULFITE REDUCTASE SIRA"/>
    <property type="match status" value="1"/>
</dbReference>
<dbReference type="CDD" id="cd00102">
    <property type="entry name" value="IPT"/>
    <property type="match status" value="1"/>
</dbReference>
<evidence type="ECO:0000256" key="2">
    <source>
        <dbReference type="SAM" id="SignalP"/>
    </source>
</evidence>
<evidence type="ECO:0000313" key="4">
    <source>
        <dbReference type="EMBL" id="QWV93039.1"/>
    </source>
</evidence>
<name>A0ABX8J8L3_9BACT</name>
<dbReference type="InterPro" id="IPR007110">
    <property type="entry name" value="Ig-like_dom"/>
</dbReference>
<evidence type="ECO:0000256" key="1">
    <source>
        <dbReference type="ARBA" id="ARBA00022729"/>
    </source>
</evidence>
<dbReference type="PANTHER" id="PTHR35038:SF8">
    <property type="entry name" value="C-TYPE POLYHEME CYTOCHROME OMCC"/>
    <property type="match status" value="1"/>
</dbReference>
<feature type="domain" description="Ig-like" evidence="3">
    <location>
        <begin position="662"/>
        <end position="742"/>
    </location>
</feature>
<dbReference type="Pfam" id="PF13927">
    <property type="entry name" value="Ig_3"/>
    <property type="match status" value="1"/>
</dbReference>
<dbReference type="PROSITE" id="PS50835">
    <property type="entry name" value="IG_LIKE"/>
    <property type="match status" value="1"/>
</dbReference>
<dbReference type="Proteomes" id="UP000683557">
    <property type="component" value="Chromosome"/>
</dbReference>
<dbReference type="Pfam" id="PF17963">
    <property type="entry name" value="Big_9"/>
    <property type="match status" value="1"/>
</dbReference>
<feature type="chain" id="PRO_5047152711" evidence="2">
    <location>
        <begin position="30"/>
        <end position="992"/>
    </location>
</feature>
<dbReference type="InterPro" id="IPR003599">
    <property type="entry name" value="Ig_sub"/>
</dbReference>
<evidence type="ECO:0000313" key="5">
    <source>
        <dbReference type="Proteomes" id="UP000683557"/>
    </source>
</evidence>
<dbReference type="SMART" id="SM00409">
    <property type="entry name" value="IG"/>
    <property type="match status" value="1"/>
</dbReference>
<keyword evidence="1 2" id="KW-0732">Signal</keyword>
<feature type="signal peptide" evidence="2">
    <location>
        <begin position="1"/>
        <end position="29"/>
    </location>
</feature>